<dbReference type="EMBL" id="LAZR01067390">
    <property type="protein sequence ID" value="KKK51679.1"/>
    <property type="molecule type" value="Genomic_DNA"/>
</dbReference>
<reference evidence="2" key="1">
    <citation type="journal article" date="2015" name="Nature">
        <title>Complex archaea that bridge the gap between prokaryotes and eukaryotes.</title>
        <authorList>
            <person name="Spang A."/>
            <person name="Saw J.H."/>
            <person name="Jorgensen S.L."/>
            <person name="Zaremba-Niedzwiedzka K."/>
            <person name="Martijn J."/>
            <person name="Lind A.E."/>
            <person name="van Eijk R."/>
            <person name="Schleper C."/>
            <person name="Guy L."/>
            <person name="Ettema T.J."/>
        </authorList>
    </citation>
    <scope>NUCLEOTIDE SEQUENCE</scope>
</reference>
<dbReference type="GO" id="GO:0000166">
    <property type="term" value="F:nucleotide binding"/>
    <property type="evidence" value="ECO:0007669"/>
    <property type="project" value="InterPro"/>
</dbReference>
<accession>A0A0F8YC19</accession>
<dbReference type="Pfam" id="PF02403">
    <property type="entry name" value="Seryl_tRNA_N"/>
    <property type="match status" value="1"/>
</dbReference>
<proteinExistence type="predicted"/>
<evidence type="ECO:0000259" key="1">
    <source>
        <dbReference type="Pfam" id="PF02403"/>
    </source>
</evidence>
<dbReference type="AlphaFoldDB" id="A0A0F8YC19"/>
<dbReference type="Gene3D" id="1.10.287.40">
    <property type="entry name" value="Serine-tRNA synthetase, tRNA binding domain"/>
    <property type="match status" value="1"/>
</dbReference>
<organism evidence="2">
    <name type="scientific">marine sediment metagenome</name>
    <dbReference type="NCBI Taxonomy" id="412755"/>
    <lineage>
        <taxon>unclassified sequences</taxon>
        <taxon>metagenomes</taxon>
        <taxon>ecological metagenomes</taxon>
    </lineage>
</organism>
<dbReference type="InterPro" id="IPR015866">
    <property type="entry name" value="Ser-tRNA-synth_1_N"/>
</dbReference>
<dbReference type="SUPFAM" id="SSF46589">
    <property type="entry name" value="tRNA-binding arm"/>
    <property type="match status" value="1"/>
</dbReference>
<feature type="non-terminal residue" evidence="2">
    <location>
        <position position="54"/>
    </location>
</feature>
<gene>
    <name evidence="2" type="ORF">LCGC14_3112520</name>
</gene>
<evidence type="ECO:0000313" key="2">
    <source>
        <dbReference type="EMBL" id="KKK51679.1"/>
    </source>
</evidence>
<protein>
    <recommendedName>
        <fullName evidence="1">Serine-tRNA synthetase type1 N-terminal domain-containing protein</fullName>
    </recommendedName>
</protein>
<dbReference type="InterPro" id="IPR042103">
    <property type="entry name" value="SerRS_1_N_sf"/>
</dbReference>
<comment type="caution">
    <text evidence="2">The sequence shown here is derived from an EMBL/GenBank/DDBJ whole genome shotgun (WGS) entry which is preliminary data.</text>
</comment>
<feature type="domain" description="Serine-tRNA synthetase type1 N-terminal" evidence="1">
    <location>
        <begin position="1"/>
        <end position="54"/>
    </location>
</feature>
<dbReference type="InterPro" id="IPR010978">
    <property type="entry name" value="tRNA-bd_arm"/>
</dbReference>
<name>A0A0F8YC19_9ZZZZ</name>
<sequence>MLSIQLIRENPDEVRRGLARRGADDIPLDDILALDTERRRNLQEVETLRSERNS</sequence>